<dbReference type="EMBL" id="PVTL01000002">
    <property type="protein sequence ID" value="PRY69668.1"/>
    <property type="molecule type" value="Genomic_DNA"/>
</dbReference>
<reference evidence="1 2" key="1">
    <citation type="submission" date="2018-03" db="EMBL/GenBank/DDBJ databases">
        <title>Genomic Encyclopedia of Type Strains, Phase III (KMG-III): the genomes of soil and plant-associated and newly described type strains.</title>
        <authorList>
            <person name="Whitman W."/>
        </authorList>
    </citation>
    <scope>NUCLEOTIDE SEQUENCE [LARGE SCALE GENOMIC DNA]</scope>
    <source>
        <strain evidence="1 2">CGMCC 1.12484</strain>
    </source>
</reference>
<organism evidence="1 2">
    <name type="scientific">Glaciihabitans tibetensis</name>
    <dbReference type="NCBI Taxonomy" id="1266600"/>
    <lineage>
        <taxon>Bacteria</taxon>
        <taxon>Bacillati</taxon>
        <taxon>Actinomycetota</taxon>
        <taxon>Actinomycetes</taxon>
        <taxon>Micrococcales</taxon>
        <taxon>Microbacteriaceae</taxon>
        <taxon>Glaciihabitans</taxon>
    </lineage>
</organism>
<sequence>MASNFPVPRARASLEVLRAEARDELETVIFERCLDGGDPWDFMEELPSVDELVVYLLRADAINANGGQLPSPTREYRVLRQIALDHPPLTRTVWSLIGRLRGGLAAAAPLSHAISHGPGPRTRE</sequence>
<evidence type="ECO:0000313" key="2">
    <source>
        <dbReference type="Proteomes" id="UP000237983"/>
    </source>
</evidence>
<dbReference type="RefSeq" id="WP_245884589.1">
    <property type="nucleotide sequence ID" value="NZ_PVTL01000002.1"/>
</dbReference>
<protein>
    <recommendedName>
        <fullName evidence="3">Tryptophan synthase subunit alpha</fullName>
    </recommendedName>
</protein>
<dbReference type="Proteomes" id="UP000237983">
    <property type="component" value="Unassembled WGS sequence"/>
</dbReference>
<evidence type="ECO:0000313" key="1">
    <source>
        <dbReference type="EMBL" id="PRY69668.1"/>
    </source>
</evidence>
<gene>
    <name evidence="1" type="ORF">B0I08_102345</name>
</gene>
<proteinExistence type="predicted"/>
<keyword evidence="2" id="KW-1185">Reference proteome</keyword>
<name>A0A2T0VHH8_9MICO</name>
<accession>A0A2T0VHH8</accession>
<comment type="caution">
    <text evidence="1">The sequence shown here is derived from an EMBL/GenBank/DDBJ whole genome shotgun (WGS) entry which is preliminary data.</text>
</comment>
<dbReference type="AlphaFoldDB" id="A0A2T0VHH8"/>
<evidence type="ECO:0008006" key="3">
    <source>
        <dbReference type="Google" id="ProtNLM"/>
    </source>
</evidence>